<dbReference type="Gene3D" id="3.40.50.1000">
    <property type="entry name" value="HAD superfamily/HAD-like"/>
    <property type="match status" value="1"/>
</dbReference>
<evidence type="ECO:0000313" key="2">
    <source>
        <dbReference type="EMBL" id="MBB4692189.1"/>
    </source>
</evidence>
<organism evidence="2 3">
    <name type="scientific">Paractinoplanes abujensis</name>
    <dbReference type="NCBI Taxonomy" id="882441"/>
    <lineage>
        <taxon>Bacteria</taxon>
        <taxon>Bacillati</taxon>
        <taxon>Actinomycetota</taxon>
        <taxon>Actinomycetes</taxon>
        <taxon>Micromonosporales</taxon>
        <taxon>Micromonosporaceae</taxon>
        <taxon>Paractinoplanes</taxon>
    </lineage>
</organism>
<feature type="compositionally biased region" description="Basic and acidic residues" evidence="1">
    <location>
        <begin position="1"/>
        <end position="19"/>
    </location>
</feature>
<dbReference type="InterPro" id="IPR023214">
    <property type="entry name" value="HAD_sf"/>
</dbReference>
<sequence length="189" mass="21267">MNERMTSRERHNAQESASERHRRLGVDIGRVIIEGASPGGGDTQFFSGNTERMLATPAVPGAFEVLARLVPQFDEVWLVSKCGDRVQRSTRSWLDHHDFAARTGIHRDNVRFCSRRPDKAVHCAELGITHFVDDKLDVHQALRGVVRHRYLFGPQRTPAPAWVEHTRTWPEVEAAIDRSLRAAVSRGGG</sequence>
<dbReference type="RefSeq" id="WP_239093592.1">
    <property type="nucleotide sequence ID" value="NZ_BOMC01000079.1"/>
</dbReference>
<protein>
    <submittedName>
        <fullName evidence="2">Uncharacterized protein</fullName>
    </submittedName>
</protein>
<accession>A0A7W7CP76</accession>
<dbReference type="EMBL" id="JACHMF010000001">
    <property type="protein sequence ID" value="MBB4692189.1"/>
    <property type="molecule type" value="Genomic_DNA"/>
</dbReference>
<gene>
    <name evidence="2" type="ORF">BKA14_002337</name>
</gene>
<evidence type="ECO:0000313" key="3">
    <source>
        <dbReference type="Proteomes" id="UP000542742"/>
    </source>
</evidence>
<name>A0A7W7CP76_9ACTN</name>
<feature type="region of interest" description="Disordered" evidence="1">
    <location>
        <begin position="1"/>
        <end position="21"/>
    </location>
</feature>
<dbReference type="AlphaFoldDB" id="A0A7W7CP76"/>
<proteinExistence type="predicted"/>
<reference evidence="2 3" key="1">
    <citation type="submission" date="2020-08" db="EMBL/GenBank/DDBJ databases">
        <title>Sequencing the genomes of 1000 actinobacteria strains.</title>
        <authorList>
            <person name="Klenk H.-P."/>
        </authorList>
    </citation>
    <scope>NUCLEOTIDE SEQUENCE [LARGE SCALE GENOMIC DNA]</scope>
    <source>
        <strain evidence="2 3">DSM 45518</strain>
    </source>
</reference>
<comment type="caution">
    <text evidence="2">The sequence shown here is derived from an EMBL/GenBank/DDBJ whole genome shotgun (WGS) entry which is preliminary data.</text>
</comment>
<keyword evidence="3" id="KW-1185">Reference proteome</keyword>
<evidence type="ECO:0000256" key="1">
    <source>
        <dbReference type="SAM" id="MobiDB-lite"/>
    </source>
</evidence>
<dbReference type="Proteomes" id="UP000542742">
    <property type="component" value="Unassembled WGS sequence"/>
</dbReference>